<keyword evidence="2" id="KW-1185">Reference proteome</keyword>
<dbReference type="AlphaFoldDB" id="A0A068VBE4"/>
<name>A0A068VBE4_COFCA</name>
<dbReference type="Gramene" id="CDP16998">
    <property type="protein sequence ID" value="CDP16998"/>
    <property type="gene ID" value="GSCOC_T00011362001"/>
</dbReference>
<proteinExistence type="predicted"/>
<evidence type="ECO:0000313" key="2">
    <source>
        <dbReference type="Proteomes" id="UP000295252"/>
    </source>
</evidence>
<dbReference type="EMBL" id="HG739226">
    <property type="protein sequence ID" value="CDP16998.1"/>
    <property type="molecule type" value="Genomic_DNA"/>
</dbReference>
<accession>A0A068VBE4</accession>
<dbReference type="Proteomes" id="UP000295252">
    <property type="component" value="Chromosome VI"/>
</dbReference>
<gene>
    <name evidence="1" type="ORF">GSCOC_T00011362001</name>
</gene>
<dbReference type="InParanoid" id="A0A068VBE4"/>
<evidence type="ECO:0000313" key="1">
    <source>
        <dbReference type="EMBL" id="CDP16998.1"/>
    </source>
</evidence>
<organism evidence="1 2">
    <name type="scientific">Coffea canephora</name>
    <name type="common">Robusta coffee</name>
    <dbReference type="NCBI Taxonomy" id="49390"/>
    <lineage>
        <taxon>Eukaryota</taxon>
        <taxon>Viridiplantae</taxon>
        <taxon>Streptophyta</taxon>
        <taxon>Embryophyta</taxon>
        <taxon>Tracheophyta</taxon>
        <taxon>Spermatophyta</taxon>
        <taxon>Magnoliopsida</taxon>
        <taxon>eudicotyledons</taxon>
        <taxon>Gunneridae</taxon>
        <taxon>Pentapetalae</taxon>
        <taxon>asterids</taxon>
        <taxon>lamiids</taxon>
        <taxon>Gentianales</taxon>
        <taxon>Rubiaceae</taxon>
        <taxon>Ixoroideae</taxon>
        <taxon>Gardenieae complex</taxon>
        <taxon>Bertiereae - Coffeeae clade</taxon>
        <taxon>Coffeeae</taxon>
        <taxon>Coffea</taxon>
    </lineage>
</organism>
<protein>
    <submittedName>
        <fullName evidence="1">Uncharacterized protein</fullName>
    </submittedName>
</protein>
<reference evidence="2" key="1">
    <citation type="journal article" date="2014" name="Science">
        <title>The coffee genome provides insight into the convergent evolution of caffeine biosynthesis.</title>
        <authorList>
            <person name="Denoeud F."/>
            <person name="Carretero-Paulet L."/>
            <person name="Dereeper A."/>
            <person name="Droc G."/>
            <person name="Guyot R."/>
            <person name="Pietrella M."/>
            <person name="Zheng C."/>
            <person name="Alberti A."/>
            <person name="Anthony F."/>
            <person name="Aprea G."/>
            <person name="Aury J.M."/>
            <person name="Bento P."/>
            <person name="Bernard M."/>
            <person name="Bocs S."/>
            <person name="Campa C."/>
            <person name="Cenci A."/>
            <person name="Combes M.C."/>
            <person name="Crouzillat D."/>
            <person name="Da Silva C."/>
            <person name="Daddiego L."/>
            <person name="De Bellis F."/>
            <person name="Dussert S."/>
            <person name="Garsmeur O."/>
            <person name="Gayraud T."/>
            <person name="Guignon V."/>
            <person name="Jahn K."/>
            <person name="Jamilloux V."/>
            <person name="Joet T."/>
            <person name="Labadie K."/>
            <person name="Lan T."/>
            <person name="Leclercq J."/>
            <person name="Lepelley M."/>
            <person name="Leroy T."/>
            <person name="Li L.T."/>
            <person name="Librado P."/>
            <person name="Lopez L."/>
            <person name="Munoz A."/>
            <person name="Noel B."/>
            <person name="Pallavicini A."/>
            <person name="Perrotta G."/>
            <person name="Poncet V."/>
            <person name="Pot D."/>
            <person name="Priyono X."/>
            <person name="Rigoreau M."/>
            <person name="Rouard M."/>
            <person name="Rozas J."/>
            <person name="Tranchant-Dubreuil C."/>
            <person name="VanBuren R."/>
            <person name="Zhang Q."/>
            <person name="Andrade A.C."/>
            <person name="Argout X."/>
            <person name="Bertrand B."/>
            <person name="de Kochko A."/>
            <person name="Graziosi G."/>
            <person name="Henry R.J."/>
            <person name="Jayarama X."/>
            <person name="Ming R."/>
            <person name="Nagai C."/>
            <person name="Rounsley S."/>
            <person name="Sankoff D."/>
            <person name="Giuliano G."/>
            <person name="Albert V.A."/>
            <person name="Wincker P."/>
            <person name="Lashermes P."/>
        </authorList>
    </citation>
    <scope>NUCLEOTIDE SEQUENCE [LARGE SCALE GENOMIC DNA]</scope>
    <source>
        <strain evidence="2">cv. DH200-94</strain>
    </source>
</reference>
<sequence>MQPHSNEQNPTLESPFNCSFQGTKTFNYHNQGNPKQYSLWTTCINKRNLFCLHRIQLKVQ</sequence>